<keyword evidence="2" id="KW-0464">Manganese</keyword>
<dbReference type="PIRSF" id="PIRSF005962">
    <property type="entry name" value="Pept_M20D_amidohydro"/>
    <property type="match status" value="1"/>
</dbReference>
<name>A0A8J3DJE0_9HYPH</name>
<dbReference type="AlphaFoldDB" id="A0A8J3DJE0"/>
<dbReference type="FunFam" id="3.30.70.360:FF:000001">
    <property type="entry name" value="N-acetyldiaminopimelate deacetylase"/>
    <property type="match status" value="1"/>
</dbReference>
<dbReference type="GO" id="GO:0046872">
    <property type="term" value="F:metal ion binding"/>
    <property type="evidence" value="ECO:0007669"/>
    <property type="project" value="UniProtKB-KW"/>
</dbReference>
<dbReference type="InterPro" id="IPR036264">
    <property type="entry name" value="Bact_exopeptidase_dim_dom"/>
</dbReference>
<dbReference type="PANTHER" id="PTHR11014:SF63">
    <property type="entry name" value="METALLOPEPTIDASE, PUTATIVE (AFU_ORTHOLOGUE AFUA_6G09600)-RELATED"/>
    <property type="match status" value="1"/>
</dbReference>
<evidence type="ECO:0000256" key="1">
    <source>
        <dbReference type="ARBA" id="ARBA00022801"/>
    </source>
</evidence>
<dbReference type="CDD" id="cd05666">
    <property type="entry name" value="M20_Acy1-like"/>
    <property type="match status" value="1"/>
</dbReference>
<feature type="binding site" evidence="2">
    <location>
        <position position="101"/>
    </location>
    <ligand>
        <name>Mn(2+)</name>
        <dbReference type="ChEBI" id="CHEBI:29035"/>
        <label>2</label>
    </ligand>
</feature>
<dbReference type="Pfam" id="PF01546">
    <property type="entry name" value="Peptidase_M20"/>
    <property type="match status" value="1"/>
</dbReference>
<evidence type="ECO:0000256" key="2">
    <source>
        <dbReference type="PIRSR" id="PIRSR005962-1"/>
    </source>
</evidence>
<dbReference type="GO" id="GO:0019877">
    <property type="term" value="P:diaminopimelate biosynthetic process"/>
    <property type="evidence" value="ECO:0007669"/>
    <property type="project" value="UniProtKB-ARBA"/>
</dbReference>
<accession>A0A8J3DJE0</accession>
<keyword evidence="1" id="KW-0378">Hydrolase</keyword>
<comment type="caution">
    <text evidence="4">The sequence shown here is derived from an EMBL/GenBank/DDBJ whole genome shotgun (WGS) entry which is preliminary data.</text>
</comment>
<dbReference type="SUPFAM" id="SSF53187">
    <property type="entry name" value="Zn-dependent exopeptidases"/>
    <property type="match status" value="1"/>
</dbReference>
<dbReference type="EMBL" id="BMZO01000006">
    <property type="protein sequence ID" value="GHC73146.1"/>
    <property type="molecule type" value="Genomic_DNA"/>
</dbReference>
<protein>
    <submittedName>
        <fullName evidence="4">Amidohydrolase</fullName>
    </submittedName>
</protein>
<dbReference type="SUPFAM" id="SSF55031">
    <property type="entry name" value="Bacterial exopeptidase dimerisation domain"/>
    <property type="match status" value="1"/>
</dbReference>
<dbReference type="Pfam" id="PF07687">
    <property type="entry name" value="M20_dimer"/>
    <property type="match status" value="1"/>
</dbReference>
<dbReference type="RefSeq" id="WP_189489984.1">
    <property type="nucleotide sequence ID" value="NZ_BMZO01000006.1"/>
</dbReference>
<feature type="domain" description="Peptidase M20 dimerisation" evidence="3">
    <location>
        <begin position="184"/>
        <end position="277"/>
    </location>
</feature>
<proteinExistence type="predicted"/>
<keyword evidence="5" id="KW-1185">Reference proteome</keyword>
<keyword evidence="2" id="KW-0479">Metal-binding</keyword>
<dbReference type="InterPro" id="IPR017439">
    <property type="entry name" value="Amidohydrolase"/>
</dbReference>
<evidence type="ECO:0000259" key="3">
    <source>
        <dbReference type="Pfam" id="PF07687"/>
    </source>
</evidence>
<sequence>MPDQNMIADDIEFLTTLRRDLHAYPELGFEEFRTSEIVARLMEEAGLSVDRGLGGTGVVATLQVGNGTRSIGLRADMDALAMPEVAERPYKSTVPGKMHACGHDGHTTLLIGAARHLAKTRNFSGTVHFIFQPAEEGRGGARRMVEEGLFERFPCDAVYGLHNMPGLDPDEMAVVEGPQLASSDSWKLTFHGTGTHGAKPHLGRDPITAAGTFLASLQTIVGRVVDPLEPAVVSACSVQAGDPKALNVIPDIVEIGGTARAYSPRVRDQLEEEIGRLARGTAEMFGIVAKYEFIRRIPPVINEPDATARALKAARSVFGAKTRTSFPPSTAGDDFSFFAQEAPGCYVWLGNGPAVDGALHHNTAYDFNDAAIAHGVAFWTTLVEQELAAPET</sequence>
<dbReference type="InterPro" id="IPR011650">
    <property type="entry name" value="Peptidase_M20_dimer"/>
</dbReference>
<feature type="binding site" evidence="2">
    <location>
        <position position="103"/>
    </location>
    <ligand>
        <name>Mn(2+)</name>
        <dbReference type="ChEBI" id="CHEBI:29035"/>
        <label>2</label>
    </ligand>
</feature>
<organism evidence="4 5">
    <name type="scientific">Limoniibacter endophyticus</name>
    <dbReference type="NCBI Taxonomy" id="1565040"/>
    <lineage>
        <taxon>Bacteria</taxon>
        <taxon>Pseudomonadati</taxon>
        <taxon>Pseudomonadota</taxon>
        <taxon>Alphaproteobacteria</taxon>
        <taxon>Hyphomicrobiales</taxon>
        <taxon>Bartonellaceae</taxon>
        <taxon>Limoniibacter</taxon>
    </lineage>
</organism>
<feature type="binding site" evidence="2">
    <location>
        <position position="136"/>
    </location>
    <ligand>
        <name>Mn(2+)</name>
        <dbReference type="ChEBI" id="CHEBI:29035"/>
        <label>2</label>
    </ligand>
</feature>
<gene>
    <name evidence="4" type="ORF">GCM10010136_21350</name>
</gene>
<dbReference type="Gene3D" id="3.40.630.10">
    <property type="entry name" value="Zn peptidases"/>
    <property type="match status" value="1"/>
</dbReference>
<dbReference type="InterPro" id="IPR002933">
    <property type="entry name" value="Peptidase_M20"/>
</dbReference>
<feature type="binding site" evidence="2">
    <location>
        <position position="361"/>
    </location>
    <ligand>
        <name>Mn(2+)</name>
        <dbReference type="ChEBI" id="CHEBI:29035"/>
        <label>2</label>
    </ligand>
</feature>
<evidence type="ECO:0000313" key="5">
    <source>
        <dbReference type="Proteomes" id="UP000641137"/>
    </source>
</evidence>
<dbReference type="GO" id="GO:0050118">
    <property type="term" value="F:N-acetyldiaminopimelate deacetylase activity"/>
    <property type="evidence" value="ECO:0007669"/>
    <property type="project" value="UniProtKB-ARBA"/>
</dbReference>
<reference evidence="4" key="1">
    <citation type="journal article" date="2014" name="Int. J. Syst. Evol. Microbiol.">
        <title>Complete genome sequence of Corynebacterium casei LMG S-19264T (=DSM 44701T), isolated from a smear-ripened cheese.</title>
        <authorList>
            <consortium name="US DOE Joint Genome Institute (JGI-PGF)"/>
            <person name="Walter F."/>
            <person name="Albersmeier A."/>
            <person name="Kalinowski J."/>
            <person name="Ruckert C."/>
        </authorList>
    </citation>
    <scope>NUCLEOTIDE SEQUENCE</scope>
    <source>
        <strain evidence="4">KCTC 42097</strain>
    </source>
</reference>
<comment type="cofactor">
    <cofactor evidence="2">
        <name>Mn(2+)</name>
        <dbReference type="ChEBI" id="CHEBI:29035"/>
    </cofactor>
    <text evidence="2">The Mn(2+) ion enhances activity.</text>
</comment>
<dbReference type="NCBIfam" id="TIGR01891">
    <property type="entry name" value="amidohydrolases"/>
    <property type="match status" value="1"/>
</dbReference>
<reference evidence="4" key="2">
    <citation type="submission" date="2020-09" db="EMBL/GenBank/DDBJ databases">
        <authorList>
            <person name="Sun Q."/>
            <person name="Kim S."/>
        </authorList>
    </citation>
    <scope>NUCLEOTIDE SEQUENCE</scope>
    <source>
        <strain evidence="4">KCTC 42097</strain>
    </source>
</reference>
<dbReference type="Gene3D" id="3.30.70.360">
    <property type="match status" value="1"/>
</dbReference>
<evidence type="ECO:0000313" key="4">
    <source>
        <dbReference type="EMBL" id="GHC73146.1"/>
    </source>
</evidence>
<feature type="binding site" evidence="2">
    <location>
        <position position="162"/>
    </location>
    <ligand>
        <name>Mn(2+)</name>
        <dbReference type="ChEBI" id="CHEBI:29035"/>
        <label>2</label>
    </ligand>
</feature>
<dbReference type="PANTHER" id="PTHR11014">
    <property type="entry name" value="PEPTIDASE M20 FAMILY MEMBER"/>
    <property type="match status" value="1"/>
</dbReference>
<dbReference type="Proteomes" id="UP000641137">
    <property type="component" value="Unassembled WGS sequence"/>
</dbReference>